<evidence type="ECO:0000259" key="4">
    <source>
        <dbReference type="Pfam" id="PF00294"/>
    </source>
</evidence>
<protein>
    <submittedName>
        <fullName evidence="5">2-dehydro-3-deoxygluconokinase</fullName>
    </submittedName>
</protein>
<evidence type="ECO:0000313" key="5">
    <source>
        <dbReference type="EMBL" id="PTW43547.1"/>
    </source>
</evidence>
<dbReference type="CDD" id="cd01166">
    <property type="entry name" value="KdgK"/>
    <property type="match status" value="1"/>
</dbReference>
<dbReference type="AlphaFoldDB" id="A0A2T5TWA8"/>
<dbReference type="OrthoDB" id="9776822at2"/>
<name>A0A2T5TWA8_9SPHN</name>
<dbReference type="InterPro" id="IPR011611">
    <property type="entry name" value="PfkB_dom"/>
</dbReference>
<dbReference type="GeneID" id="91007869"/>
<dbReference type="SUPFAM" id="SSF53613">
    <property type="entry name" value="Ribokinase-like"/>
    <property type="match status" value="1"/>
</dbReference>
<gene>
    <name evidence="5" type="ORF">C8J25_11922</name>
</gene>
<evidence type="ECO:0000256" key="1">
    <source>
        <dbReference type="ARBA" id="ARBA00010688"/>
    </source>
</evidence>
<keyword evidence="2" id="KW-0808">Transferase</keyword>
<dbReference type="PANTHER" id="PTHR43320">
    <property type="entry name" value="SUGAR KINASE"/>
    <property type="match status" value="1"/>
</dbReference>
<sequence>MTKFLAFGEIMLRLSPPGRELLLQTPKLDVWVAGAEANVVTQLSRLGHDVGMATMVPDNDLGRTAITTLRGHGVDTSTITRGGDRMGLYFVTSGAGLRATEVIYDRAWSSFAEAPAETWDWTSLLGGVDRLHLSGITPALGPVPAEAALAAVRAATERGIAVSFDGNWRGKLWERWDSNPRVILTQLVEHADLMFGNHRDIALLLDRDFSGEAEDRRREATEAAFAAFPRLQTIASTARHVEHVDLHRLSARIDTRDAYAQTDEVVLAGIVDRIGGGDAFAAGVLHGLRSGKDIAETARIGLALAALKHSLPGDASLFRQADIDAYLAGGLDVRR</sequence>
<dbReference type="InterPro" id="IPR029056">
    <property type="entry name" value="Ribokinase-like"/>
</dbReference>
<dbReference type="Proteomes" id="UP000244013">
    <property type="component" value="Unassembled WGS sequence"/>
</dbReference>
<dbReference type="Pfam" id="PF00294">
    <property type="entry name" value="PfkB"/>
    <property type="match status" value="2"/>
</dbReference>
<proteinExistence type="inferred from homology"/>
<reference evidence="5 6" key="1">
    <citation type="submission" date="2018-04" db="EMBL/GenBank/DDBJ databases">
        <title>Genomic Encyclopedia of Type Strains, Phase III (KMG-III): the genomes of soil and plant-associated and newly described type strains.</title>
        <authorList>
            <person name="Whitman W."/>
        </authorList>
    </citation>
    <scope>NUCLEOTIDE SEQUENCE [LARGE SCALE GENOMIC DNA]</scope>
    <source>
        <strain evidence="5 6">MA-olki</strain>
    </source>
</reference>
<dbReference type="GO" id="GO:0016301">
    <property type="term" value="F:kinase activity"/>
    <property type="evidence" value="ECO:0007669"/>
    <property type="project" value="UniProtKB-KW"/>
</dbReference>
<dbReference type="Gene3D" id="3.40.1190.20">
    <property type="match status" value="1"/>
</dbReference>
<feature type="domain" description="Carbohydrate kinase PfkB" evidence="4">
    <location>
        <begin position="1"/>
        <end position="222"/>
    </location>
</feature>
<evidence type="ECO:0000256" key="3">
    <source>
        <dbReference type="ARBA" id="ARBA00022777"/>
    </source>
</evidence>
<feature type="domain" description="Carbohydrate kinase PfkB" evidence="4">
    <location>
        <begin position="270"/>
        <end position="314"/>
    </location>
</feature>
<keyword evidence="3 5" id="KW-0418">Kinase</keyword>
<dbReference type="InterPro" id="IPR052700">
    <property type="entry name" value="Carb_kinase_PfkB-like"/>
</dbReference>
<dbReference type="PANTHER" id="PTHR43320:SF2">
    <property type="entry name" value="2-DEHYDRO-3-DEOXYGLUCONOKINASE_2-DEHYDRO-3-DEOXYGALACTONOKINASE"/>
    <property type="match status" value="1"/>
</dbReference>
<evidence type="ECO:0000256" key="2">
    <source>
        <dbReference type="ARBA" id="ARBA00022679"/>
    </source>
</evidence>
<accession>A0A2T5TWA8</accession>
<evidence type="ECO:0000313" key="6">
    <source>
        <dbReference type="Proteomes" id="UP000244013"/>
    </source>
</evidence>
<dbReference type="EMBL" id="QAYE01000019">
    <property type="protein sequence ID" value="PTW43547.1"/>
    <property type="molecule type" value="Genomic_DNA"/>
</dbReference>
<comment type="caution">
    <text evidence="5">The sequence shown here is derived from an EMBL/GenBank/DDBJ whole genome shotgun (WGS) entry which is preliminary data.</text>
</comment>
<dbReference type="RefSeq" id="WP_107956013.1">
    <property type="nucleotide sequence ID" value="NZ_QAYE01000019.1"/>
</dbReference>
<comment type="similarity">
    <text evidence="1">Belongs to the carbohydrate kinase PfkB family.</text>
</comment>
<organism evidence="5 6">
    <name type="scientific">Sphingomonas faeni</name>
    <dbReference type="NCBI Taxonomy" id="185950"/>
    <lineage>
        <taxon>Bacteria</taxon>
        <taxon>Pseudomonadati</taxon>
        <taxon>Pseudomonadota</taxon>
        <taxon>Alphaproteobacteria</taxon>
        <taxon>Sphingomonadales</taxon>
        <taxon>Sphingomonadaceae</taxon>
        <taxon>Sphingomonas</taxon>
    </lineage>
</organism>